<dbReference type="RefSeq" id="WP_277445347.1">
    <property type="nucleotide sequence ID" value="NZ_JAKOAV010000044.1"/>
</dbReference>
<accession>A0A9X4H3R4</accession>
<sequence length="172" mass="19401">MKKTFLLAFIILLGVSLFGCKNVGNDTQQPQQNDVSNEAAADSIVYRNTQYDFSFSLPVTWKDYSIVTDKWEGLAIGSSEIVETGPMISIRHPQWNPENRRQDIPIMIFTLDQWSSLQQGKFHIGAAPVGPKELGRNTGYVFALPARYNFAFPPGYEEVEKIIESNPLQTNK</sequence>
<dbReference type="PROSITE" id="PS51257">
    <property type="entry name" value="PROKAR_LIPOPROTEIN"/>
    <property type="match status" value="1"/>
</dbReference>
<dbReference type="Proteomes" id="UP001154312">
    <property type="component" value="Unassembled WGS sequence"/>
</dbReference>
<organism evidence="2 3">
    <name type="scientific">Pelotomaculum isophthalicicum JI</name>
    <dbReference type="NCBI Taxonomy" id="947010"/>
    <lineage>
        <taxon>Bacteria</taxon>
        <taxon>Bacillati</taxon>
        <taxon>Bacillota</taxon>
        <taxon>Clostridia</taxon>
        <taxon>Eubacteriales</taxon>
        <taxon>Desulfotomaculaceae</taxon>
        <taxon>Pelotomaculum</taxon>
    </lineage>
</organism>
<evidence type="ECO:0000313" key="3">
    <source>
        <dbReference type="Proteomes" id="UP001154312"/>
    </source>
</evidence>
<dbReference type="AlphaFoldDB" id="A0A9X4H3R4"/>
<feature type="signal peptide" evidence="1">
    <location>
        <begin position="1"/>
        <end position="21"/>
    </location>
</feature>
<protein>
    <submittedName>
        <fullName evidence="2">Uncharacterized protein</fullName>
    </submittedName>
</protein>
<keyword evidence="3" id="KW-1185">Reference proteome</keyword>
<proteinExistence type="predicted"/>
<evidence type="ECO:0000313" key="2">
    <source>
        <dbReference type="EMBL" id="MDF9409831.1"/>
    </source>
</evidence>
<reference evidence="2" key="1">
    <citation type="submission" date="2022-02" db="EMBL/GenBank/DDBJ databases">
        <authorList>
            <person name="Leng L."/>
        </authorList>
    </citation>
    <scope>NUCLEOTIDE SEQUENCE</scope>
    <source>
        <strain evidence="2">JI</strain>
    </source>
</reference>
<dbReference type="EMBL" id="JAKOAV010000044">
    <property type="protein sequence ID" value="MDF9409831.1"/>
    <property type="molecule type" value="Genomic_DNA"/>
</dbReference>
<gene>
    <name evidence="2" type="ORF">L7E55_15995</name>
</gene>
<name>A0A9X4H3R4_9FIRM</name>
<keyword evidence="1" id="KW-0732">Signal</keyword>
<feature type="chain" id="PRO_5040728924" evidence="1">
    <location>
        <begin position="22"/>
        <end position="172"/>
    </location>
</feature>
<evidence type="ECO:0000256" key="1">
    <source>
        <dbReference type="SAM" id="SignalP"/>
    </source>
</evidence>
<comment type="caution">
    <text evidence="2">The sequence shown here is derived from an EMBL/GenBank/DDBJ whole genome shotgun (WGS) entry which is preliminary data.</text>
</comment>